<dbReference type="KEGG" id="ctae:BGI42_09135"/>
<dbReference type="Proteomes" id="UP000094652">
    <property type="component" value="Chromosome"/>
</dbReference>
<dbReference type="EMBL" id="CP017253">
    <property type="protein sequence ID" value="AOR23879.1"/>
    <property type="molecule type" value="Genomic_DNA"/>
</dbReference>
<sequence>MNIYITNEHFYETWFCFNEGDEKENLIELKDRISASIYTYFNEEIDEIEYVAIKPEEFNLLSYPYSWCDKPIILFSTIGIELSDEVIIKGNSSFDGKAPKGYPNSKIQLEDLTESIIRCACLSINELITYAKYRWCENMGFDYLFTDEALYIEEKIQLGKAKAENLYDEQSYIHYFDDIE</sequence>
<protein>
    <submittedName>
        <fullName evidence="1">Uncharacterized protein</fullName>
    </submittedName>
</protein>
<name>A0A1D7XL99_9CLOT</name>
<proteinExistence type="predicted"/>
<reference evidence="2" key="1">
    <citation type="submission" date="2016-09" db="EMBL/GenBank/DDBJ databases">
        <title>Genomics of Clostridium taeniosporum, an organism which forms endospores with ribbon-like appendages.</title>
        <authorList>
            <person name="Walker J.R."/>
        </authorList>
    </citation>
    <scope>NUCLEOTIDE SEQUENCE [LARGE SCALE GENOMIC DNA]</scope>
    <source>
        <strain evidence="2">1/k</strain>
    </source>
</reference>
<organism evidence="1 2">
    <name type="scientific">Clostridium taeniosporum</name>
    <dbReference type="NCBI Taxonomy" id="394958"/>
    <lineage>
        <taxon>Bacteria</taxon>
        <taxon>Bacillati</taxon>
        <taxon>Bacillota</taxon>
        <taxon>Clostridia</taxon>
        <taxon>Eubacteriales</taxon>
        <taxon>Clostridiaceae</taxon>
        <taxon>Clostridium</taxon>
    </lineage>
</organism>
<keyword evidence="2" id="KW-1185">Reference proteome</keyword>
<evidence type="ECO:0000313" key="2">
    <source>
        <dbReference type="Proteomes" id="UP000094652"/>
    </source>
</evidence>
<accession>A0A1D7XL99</accession>
<dbReference type="OrthoDB" id="3035494at2"/>
<gene>
    <name evidence="1" type="ORF">BGI42_09135</name>
</gene>
<dbReference type="AlphaFoldDB" id="A0A1D7XL99"/>
<evidence type="ECO:0000313" key="1">
    <source>
        <dbReference type="EMBL" id="AOR23879.1"/>
    </source>
</evidence>